<dbReference type="PRINTS" id="PR00413">
    <property type="entry name" value="HADHALOGNASE"/>
</dbReference>
<dbReference type="InterPro" id="IPR023198">
    <property type="entry name" value="PGP-like_dom2"/>
</dbReference>
<dbReference type="Gene3D" id="3.40.50.1000">
    <property type="entry name" value="HAD superfamily/HAD-like"/>
    <property type="match status" value="1"/>
</dbReference>
<protein>
    <submittedName>
        <fullName evidence="1">HAD-superfamily hydrolase</fullName>
        <ecNumber evidence="1">3.-.-.-</ecNumber>
    </submittedName>
</protein>
<dbReference type="InterPro" id="IPR041492">
    <property type="entry name" value="HAD_2"/>
</dbReference>
<gene>
    <name evidence="1" type="primary">yfnB_2</name>
    <name evidence="1" type="ORF">NCTC11048_02094</name>
</gene>
<dbReference type="STRING" id="1141106.GCA_000308095_00678"/>
<dbReference type="InterPro" id="IPR011951">
    <property type="entry name" value="HAD-SF_hydro_IA_YjjG/PynA"/>
</dbReference>
<keyword evidence="1" id="KW-0378">Hydrolase</keyword>
<sequence>MTGHTSFDTLREGLIIIREAWNLNYKVILFDFDDTLVDFHDAEVQAYAHLMRHYEVPSRIHNYKRFKEINQNHWEAFQRGEITKAEVLSHRFIETFETYDMTVNRQEADIIFRDGLARAPIKWLTGVMPMLDTLSSQYTLAIVTNGVTDTQKRRIAQTNLHSMMDHIFISDQVGAQKPNVAFFEAVFEVFSQYDKKDFLIVGDSLTSDIQGGINAGIDTCWFNHRQLENQTTIQPTYTIEHIEALKEILM</sequence>
<dbReference type="InterPro" id="IPR036412">
    <property type="entry name" value="HAD-like_sf"/>
</dbReference>
<dbReference type="InterPro" id="IPR023214">
    <property type="entry name" value="HAD_sf"/>
</dbReference>
<dbReference type="SFLD" id="SFLDS00003">
    <property type="entry name" value="Haloacid_Dehalogenase"/>
    <property type="match status" value="1"/>
</dbReference>
<organism evidence="1 2">
    <name type="scientific">Staphylococcus intermedius NCTC 11048</name>
    <dbReference type="NCBI Taxonomy" id="1141106"/>
    <lineage>
        <taxon>Bacteria</taxon>
        <taxon>Bacillati</taxon>
        <taxon>Bacillota</taxon>
        <taxon>Bacilli</taxon>
        <taxon>Bacillales</taxon>
        <taxon>Staphylococcaceae</taxon>
        <taxon>Staphylococcus</taxon>
        <taxon>Staphylococcus intermedius group</taxon>
    </lineage>
</organism>
<name>A0A380G7I8_STAIN</name>
<dbReference type="NCBIfam" id="TIGR01549">
    <property type="entry name" value="HAD-SF-IA-v1"/>
    <property type="match status" value="1"/>
</dbReference>
<dbReference type="Pfam" id="PF13419">
    <property type="entry name" value="HAD_2"/>
    <property type="match status" value="1"/>
</dbReference>
<evidence type="ECO:0000313" key="1">
    <source>
        <dbReference type="EMBL" id="SUM47025.1"/>
    </source>
</evidence>
<dbReference type="EC" id="3.-.-.-" evidence="1"/>
<dbReference type="SUPFAM" id="SSF56784">
    <property type="entry name" value="HAD-like"/>
    <property type="match status" value="1"/>
</dbReference>
<dbReference type="InterPro" id="IPR006439">
    <property type="entry name" value="HAD-SF_hydro_IA"/>
</dbReference>
<dbReference type="GO" id="GO:0008253">
    <property type="term" value="F:5'-nucleotidase activity"/>
    <property type="evidence" value="ECO:0007669"/>
    <property type="project" value="InterPro"/>
</dbReference>
<dbReference type="PANTHER" id="PTHR47478:SF1">
    <property type="entry name" value="PYRIMIDINE 5'-NUCLEOTIDASE YJJG"/>
    <property type="match status" value="1"/>
</dbReference>
<evidence type="ECO:0000313" key="2">
    <source>
        <dbReference type="Proteomes" id="UP000255549"/>
    </source>
</evidence>
<accession>A0A380G7I8</accession>
<dbReference type="AlphaFoldDB" id="A0A380G7I8"/>
<keyword evidence="2" id="KW-1185">Reference proteome</keyword>
<dbReference type="EMBL" id="UHDP01000003">
    <property type="protein sequence ID" value="SUM47025.1"/>
    <property type="molecule type" value="Genomic_DNA"/>
</dbReference>
<dbReference type="Proteomes" id="UP000255549">
    <property type="component" value="Unassembled WGS sequence"/>
</dbReference>
<reference evidence="1 2" key="1">
    <citation type="submission" date="2018-06" db="EMBL/GenBank/DDBJ databases">
        <authorList>
            <consortium name="Pathogen Informatics"/>
            <person name="Doyle S."/>
        </authorList>
    </citation>
    <scope>NUCLEOTIDE SEQUENCE [LARGE SCALE GENOMIC DNA]</scope>
    <source>
        <strain evidence="2">NCTC 11048</strain>
    </source>
</reference>
<dbReference type="Gene3D" id="1.10.150.240">
    <property type="entry name" value="Putative phosphatase, domain 2"/>
    <property type="match status" value="1"/>
</dbReference>
<dbReference type="PANTHER" id="PTHR47478">
    <property type="match status" value="1"/>
</dbReference>
<dbReference type="InterPro" id="IPR052550">
    <property type="entry name" value="Pyrimidine_5'-ntase_YjjG"/>
</dbReference>
<dbReference type="NCBIfam" id="TIGR02254">
    <property type="entry name" value="YjjG_YfnB"/>
    <property type="match status" value="1"/>
</dbReference>
<proteinExistence type="predicted"/>
<dbReference type="SFLD" id="SFLDG01129">
    <property type="entry name" value="C1.5:_HAD__Beta-PGM__Phosphata"/>
    <property type="match status" value="1"/>
</dbReference>